<evidence type="ECO:0000313" key="1">
    <source>
        <dbReference type="EMBL" id="MBX40359.1"/>
    </source>
</evidence>
<name>A0A2P2ND16_RHIMU</name>
<accession>A0A2P2ND16</accession>
<sequence>MAVLFVFLQIGRL</sequence>
<dbReference type="EMBL" id="GGEC01059875">
    <property type="protein sequence ID" value="MBX40359.1"/>
    <property type="molecule type" value="Transcribed_RNA"/>
</dbReference>
<proteinExistence type="predicted"/>
<reference evidence="1" key="1">
    <citation type="submission" date="2018-02" db="EMBL/GenBank/DDBJ databases">
        <title>Rhizophora mucronata_Transcriptome.</title>
        <authorList>
            <person name="Meera S.P."/>
            <person name="Sreeshan A."/>
            <person name="Augustine A."/>
        </authorList>
    </citation>
    <scope>NUCLEOTIDE SEQUENCE</scope>
    <source>
        <tissue evidence="1">Leaf</tissue>
    </source>
</reference>
<protein>
    <submittedName>
        <fullName evidence="1">Uncharacterized protein</fullName>
    </submittedName>
</protein>
<organism evidence="1">
    <name type="scientific">Rhizophora mucronata</name>
    <name type="common">Asiatic mangrove</name>
    <dbReference type="NCBI Taxonomy" id="61149"/>
    <lineage>
        <taxon>Eukaryota</taxon>
        <taxon>Viridiplantae</taxon>
        <taxon>Streptophyta</taxon>
        <taxon>Embryophyta</taxon>
        <taxon>Tracheophyta</taxon>
        <taxon>Spermatophyta</taxon>
        <taxon>Magnoliopsida</taxon>
        <taxon>eudicotyledons</taxon>
        <taxon>Gunneridae</taxon>
        <taxon>Pentapetalae</taxon>
        <taxon>rosids</taxon>
        <taxon>fabids</taxon>
        <taxon>Malpighiales</taxon>
        <taxon>Rhizophoraceae</taxon>
        <taxon>Rhizophora</taxon>
    </lineage>
</organism>